<keyword evidence="4" id="KW-0433">Leucine-rich repeat</keyword>
<sequence length="952" mass="106703">MGLSMATSAAFAFFVCFLISIATFHVCFCNGISSSANHTHNNITCFENEREALIKFKQDLKDPSNRLSSWDIEEDCCQWAGVVCDNFTGHVREIQLQSPYYLDSPTATFAEYEAFMSHKLRGKVNPSLLDLKHLQYLDLSNNDFEWTSIPSFIGSISNLRYLNLSLARFRGAIPPQLGNLTKIHYMGLMSGFDDHHELVLHSDGNLHWLSGLVSLQHLDMSHIDLSKALDWLQVTSNLPSLVELHLSYCRLKYGFSPSSTNKINFTSLDILDLSYNNLGSSVPGWIFSLNHLVSLNLMECGFYGPIPSGLQNMTSLKVLDWSGNPSNSIIPSWLYSLRHLESLILQGNLLHGAMSTAVGNLTSLVSLRINSNSLSGPIPVSIGRLSSLIILDLSYNKFNGTLPKSLWQLGKLEGLLIRYNLLQGVVSDVHFANLTRLRYLHTGGNCLTLKASENWVPPFQLEILNLDSWQLGTQFPLWLPSQRKLQYLSIANTRISESIPTWFWPSFPNLMYVNRSRNQIRGEISSLRNVGRLNVIDLSSNHFSGTLPLVPSNLHWLDLSNNFFSRSIYHVLCGKGEEPNNDMFFLNLGGNLLSGKIPDCWKHPYLQMIKLENNNLAGSIPNSIGQLSRLQSLHLRHNNLSGELPRTLQNCSLLWVIDLSENRFTGSIPPWIGNSFLTLIVLNLRSNKFSGDLPHELCRLSSLQILDVAHNNLSGPVPRCLANFSAMAEINNSRSPIFYYIGYGIADNLFLVTKGREVEYSTTLGLVTNMDLSRNNLSGEIPEELTKLRGLWSLNLSDNHLKGKIPRNIGDMRQLESLDFSRNQLSGEIPSSISSLTFLSHLNLSYNNLTGKIPSSTQLQSMNDSSFLGNKLCGPPLTSCNLKKPIPPQVDPPGSEENGEGSSEALFLAFVALGFAVGFWIVLGPLLFKKSWRIAYFRVLEDIWHKFWDFIS</sequence>
<evidence type="ECO:0000256" key="11">
    <source>
        <dbReference type="SAM" id="Phobius"/>
    </source>
</evidence>
<organism evidence="14 15">
    <name type="scientific">Rhododendron simsii</name>
    <name type="common">Sims's rhododendron</name>
    <dbReference type="NCBI Taxonomy" id="118357"/>
    <lineage>
        <taxon>Eukaryota</taxon>
        <taxon>Viridiplantae</taxon>
        <taxon>Streptophyta</taxon>
        <taxon>Embryophyta</taxon>
        <taxon>Tracheophyta</taxon>
        <taxon>Spermatophyta</taxon>
        <taxon>Magnoliopsida</taxon>
        <taxon>eudicotyledons</taxon>
        <taxon>Gunneridae</taxon>
        <taxon>Pentapetalae</taxon>
        <taxon>asterids</taxon>
        <taxon>Ericales</taxon>
        <taxon>Ericaceae</taxon>
        <taxon>Ericoideae</taxon>
        <taxon>Rhodoreae</taxon>
        <taxon>Rhododendron</taxon>
    </lineage>
</organism>
<dbReference type="InterPro" id="IPR001611">
    <property type="entry name" value="Leu-rich_rpt"/>
</dbReference>
<evidence type="ECO:0000256" key="10">
    <source>
        <dbReference type="ARBA" id="ARBA00023180"/>
    </source>
</evidence>
<accession>A0A834H7Z2</accession>
<evidence type="ECO:0000256" key="2">
    <source>
        <dbReference type="ARBA" id="ARBA00009592"/>
    </source>
</evidence>
<dbReference type="GO" id="GO:0051707">
    <property type="term" value="P:response to other organism"/>
    <property type="evidence" value="ECO:0007669"/>
    <property type="project" value="UniProtKB-ARBA"/>
</dbReference>
<evidence type="ECO:0000256" key="12">
    <source>
        <dbReference type="SAM" id="SignalP"/>
    </source>
</evidence>
<keyword evidence="10" id="KW-0325">Glycoprotein</keyword>
<evidence type="ECO:0000256" key="9">
    <source>
        <dbReference type="ARBA" id="ARBA00023136"/>
    </source>
</evidence>
<evidence type="ECO:0000256" key="1">
    <source>
        <dbReference type="ARBA" id="ARBA00004251"/>
    </source>
</evidence>
<comment type="similarity">
    <text evidence="2">Belongs to the RLP family.</text>
</comment>
<evidence type="ECO:0000313" key="15">
    <source>
        <dbReference type="Proteomes" id="UP000626092"/>
    </source>
</evidence>
<comment type="subcellular location">
    <subcellularLocation>
        <location evidence="1">Cell membrane</location>
        <topology evidence="1">Single-pass type I membrane protein</topology>
    </subcellularLocation>
</comment>
<evidence type="ECO:0000256" key="6">
    <source>
        <dbReference type="ARBA" id="ARBA00022729"/>
    </source>
</evidence>
<dbReference type="PROSITE" id="PS51450">
    <property type="entry name" value="LRR"/>
    <property type="match status" value="1"/>
</dbReference>
<dbReference type="InterPro" id="IPR046956">
    <property type="entry name" value="RLP23-like"/>
</dbReference>
<dbReference type="EMBL" id="WJXA01000003">
    <property type="protein sequence ID" value="KAF7149392.1"/>
    <property type="molecule type" value="Genomic_DNA"/>
</dbReference>
<proteinExistence type="inferred from homology"/>
<evidence type="ECO:0000256" key="7">
    <source>
        <dbReference type="ARBA" id="ARBA00022737"/>
    </source>
</evidence>
<evidence type="ECO:0000256" key="3">
    <source>
        <dbReference type="ARBA" id="ARBA00022475"/>
    </source>
</evidence>
<dbReference type="Pfam" id="PF13855">
    <property type="entry name" value="LRR_8"/>
    <property type="match status" value="1"/>
</dbReference>
<dbReference type="Pfam" id="PF00560">
    <property type="entry name" value="LRR_1"/>
    <property type="match status" value="11"/>
</dbReference>
<evidence type="ECO:0000259" key="13">
    <source>
        <dbReference type="Pfam" id="PF08263"/>
    </source>
</evidence>
<dbReference type="PANTHER" id="PTHR48063">
    <property type="entry name" value="LRR RECEPTOR-LIKE KINASE"/>
    <property type="match status" value="1"/>
</dbReference>
<dbReference type="FunFam" id="3.80.10.10:FF:000095">
    <property type="entry name" value="LRR receptor-like serine/threonine-protein kinase GSO1"/>
    <property type="match status" value="2"/>
</dbReference>
<evidence type="ECO:0000313" key="14">
    <source>
        <dbReference type="EMBL" id="KAF7149392.1"/>
    </source>
</evidence>
<dbReference type="Gene3D" id="3.80.10.10">
    <property type="entry name" value="Ribonuclease Inhibitor"/>
    <property type="match status" value="3"/>
</dbReference>
<dbReference type="GO" id="GO:0006952">
    <property type="term" value="P:defense response"/>
    <property type="evidence" value="ECO:0007669"/>
    <property type="project" value="UniProtKB-ARBA"/>
</dbReference>
<dbReference type="Proteomes" id="UP000626092">
    <property type="component" value="Unassembled WGS sequence"/>
</dbReference>
<reference evidence="14" key="1">
    <citation type="submission" date="2019-11" db="EMBL/GenBank/DDBJ databases">
        <authorList>
            <person name="Liu Y."/>
            <person name="Hou J."/>
            <person name="Li T.-Q."/>
            <person name="Guan C.-H."/>
            <person name="Wu X."/>
            <person name="Wu H.-Z."/>
            <person name="Ling F."/>
            <person name="Zhang R."/>
            <person name="Shi X.-G."/>
            <person name="Ren J.-P."/>
            <person name="Chen E.-F."/>
            <person name="Sun J.-M."/>
        </authorList>
    </citation>
    <scope>NUCLEOTIDE SEQUENCE</scope>
    <source>
        <strain evidence="14">Adult_tree_wgs_1</strain>
        <tissue evidence="14">Leaves</tissue>
    </source>
</reference>
<keyword evidence="6 12" id="KW-0732">Signal</keyword>
<evidence type="ECO:0000256" key="4">
    <source>
        <dbReference type="ARBA" id="ARBA00022614"/>
    </source>
</evidence>
<dbReference type="InterPro" id="IPR003591">
    <property type="entry name" value="Leu-rich_rpt_typical-subtyp"/>
</dbReference>
<gene>
    <name evidence="14" type="ORF">RHSIM_Rhsim03G0157300</name>
</gene>
<keyword evidence="9 11" id="KW-0472">Membrane</keyword>
<keyword evidence="3" id="KW-1003">Cell membrane</keyword>
<feature type="chain" id="PRO_5033023126" description="Leucine-rich repeat-containing N-terminal plant-type domain-containing protein" evidence="12">
    <location>
        <begin position="30"/>
        <end position="952"/>
    </location>
</feature>
<feature type="signal peptide" evidence="12">
    <location>
        <begin position="1"/>
        <end position="29"/>
    </location>
</feature>
<keyword evidence="7" id="KW-0677">Repeat</keyword>
<dbReference type="FunFam" id="3.80.10.10:FF:000111">
    <property type="entry name" value="LRR receptor-like serine/threonine-protein kinase ERECTA"/>
    <property type="match status" value="1"/>
</dbReference>
<comment type="caution">
    <text evidence="14">The sequence shown here is derived from an EMBL/GenBank/DDBJ whole genome shotgun (WGS) entry which is preliminary data.</text>
</comment>
<dbReference type="SMART" id="SM00369">
    <property type="entry name" value="LRR_TYP"/>
    <property type="match status" value="8"/>
</dbReference>
<evidence type="ECO:0000256" key="8">
    <source>
        <dbReference type="ARBA" id="ARBA00022989"/>
    </source>
</evidence>
<dbReference type="SUPFAM" id="SSF52058">
    <property type="entry name" value="L domain-like"/>
    <property type="match status" value="2"/>
</dbReference>
<feature type="domain" description="Leucine-rich repeat-containing N-terminal plant-type" evidence="13">
    <location>
        <begin position="48"/>
        <end position="85"/>
    </location>
</feature>
<dbReference type="AlphaFoldDB" id="A0A834H7Z2"/>
<dbReference type="GO" id="GO:0005886">
    <property type="term" value="C:plasma membrane"/>
    <property type="evidence" value="ECO:0007669"/>
    <property type="project" value="UniProtKB-SubCell"/>
</dbReference>
<keyword evidence="8 11" id="KW-1133">Transmembrane helix</keyword>
<dbReference type="OrthoDB" id="1600340at2759"/>
<dbReference type="InterPro" id="IPR013210">
    <property type="entry name" value="LRR_N_plant-typ"/>
</dbReference>
<keyword evidence="5 11" id="KW-0812">Transmembrane</keyword>
<keyword evidence="15" id="KW-1185">Reference proteome</keyword>
<dbReference type="PANTHER" id="PTHR48063:SF98">
    <property type="entry name" value="LRR RECEPTOR-LIKE SERINE_THREONINE-PROTEIN KINASE FLS2"/>
    <property type="match status" value="1"/>
</dbReference>
<name>A0A834H7Z2_RHOSS</name>
<dbReference type="Pfam" id="PF08263">
    <property type="entry name" value="LRRNT_2"/>
    <property type="match status" value="1"/>
</dbReference>
<evidence type="ECO:0000256" key="5">
    <source>
        <dbReference type="ARBA" id="ARBA00022692"/>
    </source>
</evidence>
<dbReference type="InterPro" id="IPR032675">
    <property type="entry name" value="LRR_dom_sf"/>
</dbReference>
<dbReference type="SUPFAM" id="SSF52047">
    <property type="entry name" value="RNI-like"/>
    <property type="match status" value="1"/>
</dbReference>
<protein>
    <recommendedName>
        <fullName evidence="13">Leucine-rich repeat-containing N-terminal plant-type domain-containing protein</fullName>
    </recommendedName>
</protein>
<feature type="transmembrane region" description="Helical" evidence="11">
    <location>
        <begin position="905"/>
        <end position="928"/>
    </location>
</feature>